<evidence type="ECO:0000259" key="3">
    <source>
        <dbReference type="Pfam" id="PF07687"/>
    </source>
</evidence>
<comment type="caution">
    <text evidence="4">The sequence shown here is derived from an EMBL/GenBank/DDBJ whole genome shotgun (WGS) entry which is preliminary data.</text>
</comment>
<dbReference type="PANTHER" id="PTHR43808:SF8">
    <property type="entry name" value="PEPTIDASE M20 DIMERISATION DOMAIN-CONTAINING PROTEIN"/>
    <property type="match status" value="1"/>
</dbReference>
<dbReference type="RefSeq" id="WP_216253965.1">
    <property type="nucleotide sequence ID" value="NZ_JAZHFS010000027.1"/>
</dbReference>
<dbReference type="InterPro" id="IPR002933">
    <property type="entry name" value="Peptidase_M20"/>
</dbReference>
<dbReference type="Pfam" id="PF01546">
    <property type="entry name" value="Peptidase_M20"/>
    <property type="match status" value="1"/>
</dbReference>
<dbReference type="InterPro" id="IPR050072">
    <property type="entry name" value="Peptidase_M20A"/>
</dbReference>
<dbReference type="InterPro" id="IPR011650">
    <property type="entry name" value="Peptidase_M20_dimer"/>
</dbReference>
<gene>
    <name evidence="4" type="ORF">SJI18_20475</name>
</gene>
<comment type="cofactor">
    <cofactor evidence="1">
        <name>Zn(2+)</name>
        <dbReference type="ChEBI" id="CHEBI:29105"/>
    </cofactor>
</comment>
<dbReference type="PANTHER" id="PTHR43808">
    <property type="entry name" value="ACETYLORNITHINE DEACETYLASE"/>
    <property type="match status" value="1"/>
</dbReference>
<proteinExistence type="predicted"/>
<evidence type="ECO:0000256" key="1">
    <source>
        <dbReference type="ARBA" id="ARBA00001947"/>
    </source>
</evidence>
<sequence length="352" mass="39319">MKEIDLLKNLIRYNSCTIEKSNELLIYCKEWLLENNLPCKIFENNGCKFLTSSIGSGDKTLVFNGHLDVVSGEEEQFSPYIEGDKLFGRGSSDMKAGVCAMMIAMSELRDEGPSCRVMLQLVTDEETGGENCSKFLSTNKFLGDFILCGEPTQLNIGVQAKGILQLDLEFHGVSAHGSRPWQGINAISSAYESFNKIRNLPFTKESTELYEGPSINLAKISGGEVYNKVPDYCKMSLDIRFLPTQSAEEIVNQIKKVVDCNILIHATGDPVKTDINDRSVLLLREITLKHTKSQCKLFGQHGSSDTRFFSKYNIPAVEFGPCGEKWHGDGEYVLISSVIKYKEILVDFAKNF</sequence>
<organism evidence="4 5">
    <name type="scientific">Clostridium frigoriphilum</name>
    <dbReference type="NCBI Taxonomy" id="443253"/>
    <lineage>
        <taxon>Bacteria</taxon>
        <taxon>Bacillati</taxon>
        <taxon>Bacillota</taxon>
        <taxon>Clostridia</taxon>
        <taxon>Eubacteriales</taxon>
        <taxon>Clostridiaceae</taxon>
        <taxon>Clostridium</taxon>
    </lineage>
</organism>
<dbReference type="Pfam" id="PF07687">
    <property type="entry name" value="M20_dimer"/>
    <property type="match status" value="1"/>
</dbReference>
<name>A0ABU7UVQ8_9CLOT</name>
<protein>
    <submittedName>
        <fullName evidence="4">M20/M25/M40 family metallo-hydrolase</fullName>
    </submittedName>
</protein>
<accession>A0ABU7UVQ8</accession>
<feature type="domain" description="Peptidase M20 dimerisation" evidence="3">
    <location>
        <begin position="160"/>
        <end position="258"/>
    </location>
</feature>
<evidence type="ECO:0000256" key="2">
    <source>
        <dbReference type="ARBA" id="ARBA00022833"/>
    </source>
</evidence>
<keyword evidence="5" id="KW-1185">Reference proteome</keyword>
<reference evidence="4 5" key="1">
    <citation type="submission" date="2023-11" db="EMBL/GenBank/DDBJ databases">
        <title>Draft genome sequence of a psychrophilic Clostridium strain from permafrost water brine.</title>
        <authorList>
            <person name="Shcherbakova V.A."/>
            <person name="Trubitsyn V.E."/>
            <person name="Zakharyuk A.G."/>
        </authorList>
    </citation>
    <scope>NUCLEOTIDE SEQUENCE [LARGE SCALE GENOMIC DNA]</scope>
    <source>
        <strain evidence="4 5">14F</strain>
    </source>
</reference>
<evidence type="ECO:0000313" key="4">
    <source>
        <dbReference type="EMBL" id="MEF2114667.1"/>
    </source>
</evidence>
<evidence type="ECO:0000313" key="5">
    <source>
        <dbReference type="Proteomes" id="UP001498469"/>
    </source>
</evidence>
<dbReference type="EMBL" id="JAZHFS010000027">
    <property type="protein sequence ID" value="MEF2114667.1"/>
    <property type="molecule type" value="Genomic_DNA"/>
</dbReference>
<dbReference type="Proteomes" id="UP001498469">
    <property type="component" value="Unassembled WGS sequence"/>
</dbReference>
<keyword evidence="2" id="KW-0862">Zinc</keyword>